<dbReference type="FunCoup" id="G7DZL6">
    <property type="interactions" value="6"/>
</dbReference>
<evidence type="ECO:0008006" key="3">
    <source>
        <dbReference type="Google" id="ProtNLM"/>
    </source>
</evidence>
<keyword evidence="2" id="KW-1185">Reference proteome</keyword>
<accession>G7DZL6</accession>
<dbReference type="InParanoid" id="G7DZL6"/>
<dbReference type="PANTHER" id="PTHR15002">
    <property type="entry name" value="RIBOSOMAL BIOGENESIS PROTEIN LAS1L"/>
    <property type="match status" value="1"/>
</dbReference>
<dbReference type="PANTHER" id="PTHR15002:SF0">
    <property type="entry name" value="RIBOSOMAL BIOGENESIS PROTEIN LAS1L"/>
    <property type="match status" value="1"/>
</dbReference>
<dbReference type="InterPro" id="IPR007174">
    <property type="entry name" value="Las1"/>
</dbReference>
<dbReference type="Pfam" id="PF04031">
    <property type="entry name" value="Las1"/>
    <property type="match status" value="1"/>
</dbReference>
<gene>
    <name evidence="1" type="primary">Mo02686</name>
    <name evidence="1" type="ORF">E5Q_02686</name>
</gene>
<dbReference type="GO" id="GO:0090730">
    <property type="term" value="C:Las1 complex"/>
    <property type="evidence" value="ECO:0007669"/>
    <property type="project" value="InterPro"/>
</dbReference>
<sequence length="478" mass="52565">MRLPRRIPWRTTDEFDYVRSSIYEGGQKEQQSALEWLRLWMARGDCPHAVESTSLFLELILADLAGTRTSLELRASYGMALTRFVSGIVDPAQQGVYARSIAVIAAQVGLPLWFVELRHASTHEALPSLIALRAAAHQALAWLDEKYWLPQMTRLHSASPPTQSEPTPHMLSEIRDHLIAYKTAQKHFLRDQASVAPTEITKTVSALWSAAEGTARTCLASVTLASGELVPVALGLVFGLLLEPGGLVPKAKKKRLNSPGEPLSLQAIELWAPLLDFLADLADEHELDIERGLSTRMTEVVLSTATPAELLGARYEADQDMLRLESEGESDVQAIRATLAGWIMYLVSRRDDYSLLDVLAPLLLRSDHSYDVVASLIGTPPASELEAGIIQARAVAPSSMHVELESLETRLEGMSARAQELIAEHVSIQPVQAESAANVTQSDGMHWHRQDKSAWQPCPLGQLTSDRLSDLSHVQAVH</sequence>
<name>G7DZL6_MIXOS</name>
<evidence type="ECO:0000313" key="2">
    <source>
        <dbReference type="Proteomes" id="UP000009131"/>
    </source>
</evidence>
<evidence type="ECO:0000313" key="1">
    <source>
        <dbReference type="EMBL" id="GAA96026.1"/>
    </source>
</evidence>
<dbReference type="EMBL" id="BABT02000071">
    <property type="protein sequence ID" value="GAA96026.1"/>
    <property type="molecule type" value="Genomic_DNA"/>
</dbReference>
<dbReference type="GO" id="GO:0000470">
    <property type="term" value="P:maturation of LSU-rRNA"/>
    <property type="evidence" value="ECO:0007669"/>
    <property type="project" value="TreeGrafter"/>
</dbReference>
<dbReference type="eggNOG" id="KOG2425">
    <property type="taxonomic scope" value="Eukaryota"/>
</dbReference>
<organism evidence="1 2">
    <name type="scientific">Mixia osmundae (strain CBS 9802 / IAM 14324 / JCM 22182 / KY 12970)</name>
    <dbReference type="NCBI Taxonomy" id="764103"/>
    <lineage>
        <taxon>Eukaryota</taxon>
        <taxon>Fungi</taxon>
        <taxon>Dikarya</taxon>
        <taxon>Basidiomycota</taxon>
        <taxon>Pucciniomycotina</taxon>
        <taxon>Mixiomycetes</taxon>
        <taxon>Mixiales</taxon>
        <taxon>Mixiaceae</taxon>
        <taxon>Mixia</taxon>
    </lineage>
</organism>
<dbReference type="GO" id="GO:0004519">
    <property type="term" value="F:endonuclease activity"/>
    <property type="evidence" value="ECO:0007669"/>
    <property type="project" value="InterPro"/>
</dbReference>
<protein>
    <recommendedName>
        <fullName evidence="3">Las1-domain-containing protein</fullName>
    </recommendedName>
</protein>
<dbReference type="GO" id="GO:0030687">
    <property type="term" value="C:preribosome, large subunit precursor"/>
    <property type="evidence" value="ECO:0007669"/>
    <property type="project" value="TreeGrafter"/>
</dbReference>
<dbReference type="HOGENOM" id="CLU_031483_0_0_1"/>
<dbReference type="OrthoDB" id="10263222at2759"/>
<dbReference type="Proteomes" id="UP000009131">
    <property type="component" value="Unassembled WGS sequence"/>
</dbReference>
<dbReference type="STRING" id="764103.G7DZL6"/>
<reference evidence="1 2" key="1">
    <citation type="journal article" date="2011" name="J. Gen. Appl. Microbiol.">
        <title>Draft genome sequencing of the enigmatic basidiomycete Mixia osmundae.</title>
        <authorList>
            <person name="Nishida H."/>
            <person name="Nagatsuka Y."/>
            <person name="Sugiyama J."/>
        </authorList>
    </citation>
    <scope>NUCLEOTIDE SEQUENCE [LARGE SCALE GENOMIC DNA]</scope>
    <source>
        <strain evidence="2">CBS 9802 / IAM 14324 / JCM 22182 / KY 12970</strain>
    </source>
</reference>
<dbReference type="GO" id="GO:0000460">
    <property type="term" value="P:maturation of 5.8S rRNA"/>
    <property type="evidence" value="ECO:0007669"/>
    <property type="project" value="TreeGrafter"/>
</dbReference>
<proteinExistence type="predicted"/>
<comment type="caution">
    <text evidence="1">The sequence shown here is derived from an EMBL/GenBank/DDBJ whole genome shotgun (WGS) entry which is preliminary data.</text>
</comment>
<dbReference type="AlphaFoldDB" id="G7DZL6"/>
<reference evidence="1 2" key="2">
    <citation type="journal article" date="2012" name="Open Biol.">
        <title>Characteristics of nucleosomes and linker DNA regions on the genome of the basidiomycete Mixia osmundae revealed by mono- and dinucleosome mapping.</title>
        <authorList>
            <person name="Nishida H."/>
            <person name="Kondo S."/>
            <person name="Matsumoto T."/>
            <person name="Suzuki Y."/>
            <person name="Yoshikawa H."/>
            <person name="Taylor T.D."/>
            <person name="Sugiyama J."/>
        </authorList>
    </citation>
    <scope>NUCLEOTIDE SEQUENCE [LARGE SCALE GENOMIC DNA]</scope>
    <source>
        <strain evidence="2">CBS 9802 / IAM 14324 / JCM 22182 / KY 12970</strain>
    </source>
</reference>